<evidence type="ECO:0000313" key="3">
    <source>
        <dbReference type="Proteomes" id="UP000263377"/>
    </source>
</evidence>
<dbReference type="Proteomes" id="UP000263377">
    <property type="component" value="Unassembled WGS sequence"/>
</dbReference>
<evidence type="ECO:0000313" key="2">
    <source>
        <dbReference type="EMBL" id="RGD61604.1"/>
    </source>
</evidence>
<dbReference type="GO" id="GO:0044877">
    <property type="term" value="F:protein-containing complex binding"/>
    <property type="evidence" value="ECO:0007669"/>
    <property type="project" value="TreeGrafter"/>
</dbReference>
<dbReference type="InterPro" id="IPR016040">
    <property type="entry name" value="NAD(P)-bd_dom"/>
</dbReference>
<dbReference type="SUPFAM" id="SSF51735">
    <property type="entry name" value="NAD(P)-binding Rossmann-fold domains"/>
    <property type="match status" value="1"/>
</dbReference>
<gene>
    <name evidence="2" type="ORF">DR950_31050</name>
</gene>
<protein>
    <submittedName>
        <fullName evidence="2">NAD-dependent epimerase/dehydratase family protein</fullName>
    </submittedName>
</protein>
<organism evidence="2 3">
    <name type="scientific">Kitasatospora xanthocidica</name>
    <dbReference type="NCBI Taxonomy" id="83382"/>
    <lineage>
        <taxon>Bacteria</taxon>
        <taxon>Bacillati</taxon>
        <taxon>Actinomycetota</taxon>
        <taxon>Actinomycetes</taxon>
        <taxon>Kitasatosporales</taxon>
        <taxon>Streptomycetaceae</taxon>
        <taxon>Kitasatospora</taxon>
    </lineage>
</organism>
<dbReference type="PANTHER" id="PTHR12126">
    <property type="entry name" value="NADH-UBIQUINONE OXIDOREDUCTASE 39 KDA SUBUNIT-RELATED"/>
    <property type="match status" value="1"/>
</dbReference>
<dbReference type="InterPro" id="IPR036291">
    <property type="entry name" value="NAD(P)-bd_dom_sf"/>
</dbReference>
<dbReference type="InterPro" id="IPR051207">
    <property type="entry name" value="ComplexI_NDUFA9_subunit"/>
</dbReference>
<proteinExistence type="predicted"/>
<feature type="domain" description="NAD(P)-binding" evidence="1">
    <location>
        <begin position="9"/>
        <end position="139"/>
    </location>
</feature>
<sequence>MVGTVLVTGATGTLGREVVRLLVARGVAVRGLSRRVRDGGDGVEWVVGDLVGGAGVAEAMAGVDVVVDCATTQKKADVAGVRTLVARAREAGVRHLVYVSIVGIDRVPFAYYATKLACERVVRESGLGWTVLRATQFHDLVLKVFDASVKLPVLPVLSGVACQPVDVREVAAAVADLAGEEPAGFAPEVGGPQVRSYRELAEAYLRAAGRRRLLLPLPLPGATGRGLRAGGNLTPDRAVGRGTFEEALERRFGGR</sequence>
<dbReference type="Gene3D" id="3.40.50.720">
    <property type="entry name" value="NAD(P)-binding Rossmann-like Domain"/>
    <property type="match status" value="1"/>
</dbReference>
<dbReference type="RefSeq" id="WP_117489719.1">
    <property type="nucleotide sequence ID" value="NZ_QVIG01000001.1"/>
</dbReference>
<keyword evidence="3" id="KW-1185">Reference proteome</keyword>
<dbReference type="AlphaFoldDB" id="A0A373A1F7"/>
<comment type="caution">
    <text evidence="2">The sequence shown here is derived from an EMBL/GenBank/DDBJ whole genome shotgun (WGS) entry which is preliminary data.</text>
</comment>
<accession>A0A373A1F7</accession>
<dbReference type="EMBL" id="QVIG01000001">
    <property type="protein sequence ID" value="RGD61604.1"/>
    <property type="molecule type" value="Genomic_DNA"/>
</dbReference>
<reference evidence="2 3" key="1">
    <citation type="submission" date="2018-08" db="EMBL/GenBank/DDBJ databases">
        <title>Diversity &amp; Physiological Properties of Lignin-Decomposing Actinobacteria from Soil.</title>
        <authorList>
            <person name="Roh S.G."/>
            <person name="Kim S.B."/>
        </authorList>
    </citation>
    <scope>NUCLEOTIDE SEQUENCE [LARGE SCALE GENOMIC DNA]</scope>
    <source>
        <strain evidence="2 3">MMS17-GH009</strain>
    </source>
</reference>
<dbReference type="PANTHER" id="PTHR12126:SF11">
    <property type="entry name" value="NADH DEHYDROGENASE [UBIQUINONE] 1 ALPHA SUBCOMPLEX SUBUNIT 9, MITOCHONDRIAL"/>
    <property type="match status" value="1"/>
</dbReference>
<dbReference type="Pfam" id="PF13460">
    <property type="entry name" value="NAD_binding_10"/>
    <property type="match status" value="1"/>
</dbReference>
<name>A0A373A1F7_9ACTN</name>
<evidence type="ECO:0000259" key="1">
    <source>
        <dbReference type="Pfam" id="PF13460"/>
    </source>
</evidence>